<dbReference type="InterPro" id="IPR013686">
    <property type="entry name" value="Polypept-transport_assoc_ShlB"/>
</dbReference>
<reference evidence="7 8" key="1">
    <citation type="submission" date="2022-03" db="EMBL/GenBank/DDBJ databases">
        <authorList>
            <person name="Koch H."/>
        </authorList>
    </citation>
    <scope>NUCLEOTIDE SEQUENCE [LARGE SCALE GENOMIC DNA]</scope>
    <source>
        <strain evidence="7 8">G1</strain>
    </source>
</reference>
<evidence type="ECO:0000256" key="3">
    <source>
        <dbReference type="ARBA" id="ARBA00023237"/>
    </source>
</evidence>
<proteinExistence type="predicted"/>
<evidence type="ECO:0000256" key="4">
    <source>
        <dbReference type="SAM" id="SignalP"/>
    </source>
</evidence>
<dbReference type="Pfam" id="PF08479">
    <property type="entry name" value="POTRA_2"/>
    <property type="match status" value="1"/>
</dbReference>
<evidence type="ECO:0000313" key="7">
    <source>
        <dbReference type="EMBL" id="CAH2029846.1"/>
    </source>
</evidence>
<dbReference type="EMBL" id="OW150024">
    <property type="protein sequence ID" value="CAH2029846.1"/>
    <property type="molecule type" value="Genomic_DNA"/>
</dbReference>
<dbReference type="Pfam" id="PF03865">
    <property type="entry name" value="ShlB"/>
    <property type="match status" value="1"/>
</dbReference>
<evidence type="ECO:0000256" key="2">
    <source>
        <dbReference type="ARBA" id="ARBA00022692"/>
    </source>
</evidence>
<name>A0ABM9D3M0_9BACT</name>
<keyword evidence="1" id="KW-0472">Membrane</keyword>
<feature type="signal peptide" evidence="4">
    <location>
        <begin position="1"/>
        <end position="25"/>
    </location>
</feature>
<evidence type="ECO:0000256" key="1">
    <source>
        <dbReference type="ARBA" id="ARBA00022452"/>
    </source>
</evidence>
<dbReference type="InterPro" id="IPR005565">
    <property type="entry name" value="Hemolysn_activator_HlyB_C"/>
</dbReference>
<sequence length="568" mass="61086">MNIPVLVRAMAALVWLCLVVTPAAAAPPDAGQLLREQQPQRQLPHQFPQLEAEKERAPLVDSGIKVMVKGIRFSGFEGLATENELQALVADVIGSELGFQQLQALAARVTAYLKDKGWFLARAYLPGQAITSGIIEIAVIQGRSDGSLQIKPAENVRISTRRLYDMTAAAVAAGAALHEKQLERSILLMNDLPGLSARASLAAGSTPGTTAVQVDVSEGPLFSGAVWSDNHGNRHTGTWRGTGMLNVNDPLRYGDQLSLLLTGAEGLNQGRAAYSFPLFSDGLKGTIAYTGMGYELIGDLASLKAGGYSHSVDSAISYPWLRSRVANIQSSLGYQFKIFADDADGTKVRDKRIHSGTAAISGDYYDRFMGGGYSAWNAGVTVGTLQVGIEDVSITGTEGTYTHFNLGVSRLQRLAERLSINFSWSTQLSLDNLDSSEKFNLGGPHGVRAYTVGEGVGDSGHLFNVDLRYDLPFPSRFGLVQLNGFYDAGQTTMHHSPWQNSVVTATGKNSYWLQGAGAGVSYVFGRQLNIRGNWARTIGDNPGRSTSGKGADGRSDADRFWLQAMILF</sequence>
<protein>
    <submittedName>
        <fullName evidence="7">ShlB/FhaC/HecB family hemolysin secretion/activation protein</fullName>
    </submittedName>
</protein>
<feature type="chain" id="PRO_5045389967" evidence="4">
    <location>
        <begin position="26"/>
        <end position="568"/>
    </location>
</feature>
<dbReference type="Gene3D" id="3.10.20.310">
    <property type="entry name" value="membrane protein fhac"/>
    <property type="match status" value="1"/>
</dbReference>
<dbReference type="PANTHER" id="PTHR34597:SF1">
    <property type="entry name" value="HEME_HEMOPEXIN TRANSPORTER PROTEIN HUXB"/>
    <property type="match status" value="1"/>
</dbReference>
<organism evidence="7 8">
    <name type="scientific">Trichlorobacter ammonificans</name>
    <dbReference type="NCBI Taxonomy" id="2916410"/>
    <lineage>
        <taxon>Bacteria</taxon>
        <taxon>Pseudomonadati</taxon>
        <taxon>Thermodesulfobacteriota</taxon>
        <taxon>Desulfuromonadia</taxon>
        <taxon>Geobacterales</taxon>
        <taxon>Geobacteraceae</taxon>
        <taxon>Trichlorobacter</taxon>
    </lineage>
</organism>
<feature type="domain" description="Haemolysin activator HlyB C-terminal" evidence="5">
    <location>
        <begin position="208"/>
        <end position="513"/>
    </location>
</feature>
<dbReference type="PANTHER" id="PTHR34597">
    <property type="entry name" value="SLR1661 PROTEIN"/>
    <property type="match status" value="1"/>
</dbReference>
<evidence type="ECO:0000313" key="8">
    <source>
        <dbReference type="Proteomes" id="UP001295463"/>
    </source>
</evidence>
<evidence type="ECO:0000259" key="5">
    <source>
        <dbReference type="Pfam" id="PF03865"/>
    </source>
</evidence>
<keyword evidence="4" id="KW-0732">Signal</keyword>
<dbReference type="InterPro" id="IPR051544">
    <property type="entry name" value="TPS_OM_transporter"/>
</dbReference>
<keyword evidence="1" id="KW-1134">Transmembrane beta strand</keyword>
<dbReference type="Proteomes" id="UP001295463">
    <property type="component" value="Chromosome"/>
</dbReference>
<keyword evidence="2" id="KW-0812">Transmembrane</keyword>
<dbReference type="Gene3D" id="2.40.160.50">
    <property type="entry name" value="membrane protein fhac: a member of the omp85/tpsb transporter family"/>
    <property type="match status" value="1"/>
</dbReference>
<evidence type="ECO:0000259" key="6">
    <source>
        <dbReference type="Pfam" id="PF08479"/>
    </source>
</evidence>
<keyword evidence="8" id="KW-1185">Reference proteome</keyword>
<gene>
    <name evidence="7" type="ORF">GEAMG1_0024</name>
</gene>
<accession>A0ABM9D3M0</accession>
<keyword evidence="3" id="KW-0998">Cell outer membrane</keyword>
<dbReference type="RefSeq" id="WP_305730826.1">
    <property type="nucleotide sequence ID" value="NZ_OW150024.1"/>
</dbReference>
<feature type="domain" description="Polypeptide-transport-associated ShlB-type" evidence="6">
    <location>
        <begin position="68"/>
        <end position="142"/>
    </location>
</feature>